<evidence type="ECO:0000313" key="1">
    <source>
        <dbReference type="Proteomes" id="UP000887580"/>
    </source>
</evidence>
<organism evidence="1 2">
    <name type="scientific">Panagrolaimus sp. PS1159</name>
    <dbReference type="NCBI Taxonomy" id="55785"/>
    <lineage>
        <taxon>Eukaryota</taxon>
        <taxon>Metazoa</taxon>
        <taxon>Ecdysozoa</taxon>
        <taxon>Nematoda</taxon>
        <taxon>Chromadorea</taxon>
        <taxon>Rhabditida</taxon>
        <taxon>Tylenchina</taxon>
        <taxon>Panagrolaimomorpha</taxon>
        <taxon>Panagrolaimoidea</taxon>
        <taxon>Panagrolaimidae</taxon>
        <taxon>Panagrolaimus</taxon>
    </lineage>
</organism>
<dbReference type="WBParaSite" id="PS1159_v2.g20584.t1">
    <property type="protein sequence ID" value="PS1159_v2.g20584.t1"/>
    <property type="gene ID" value="PS1159_v2.g20584"/>
</dbReference>
<dbReference type="Proteomes" id="UP000887580">
    <property type="component" value="Unplaced"/>
</dbReference>
<accession>A0AC35FSR6</accession>
<proteinExistence type="predicted"/>
<reference evidence="2" key="1">
    <citation type="submission" date="2022-11" db="UniProtKB">
        <authorList>
            <consortium name="WormBaseParasite"/>
        </authorList>
    </citation>
    <scope>IDENTIFICATION</scope>
</reference>
<name>A0AC35FSR6_9BILA</name>
<protein>
    <submittedName>
        <fullName evidence="2">Uncharacterized protein</fullName>
    </submittedName>
</protein>
<evidence type="ECO:0000313" key="2">
    <source>
        <dbReference type="WBParaSite" id="PS1159_v2.g20584.t1"/>
    </source>
</evidence>
<sequence length="90" mass="10545">MYTLYSSKDQKEFEITDKVMQASTLLKNLSEITDVNQGISVDCSSDMLSLYIKLIDHYETVIFDVHDRNFEKALFKKITKKQLEEFAKEL</sequence>